<proteinExistence type="predicted"/>
<dbReference type="Proteomes" id="UP000004423">
    <property type="component" value="Unassembled WGS sequence"/>
</dbReference>
<evidence type="ECO:0000313" key="1">
    <source>
        <dbReference type="EMBL" id="EIQ81471.1"/>
    </source>
</evidence>
<name>A0AAV3FQY4_STRCB</name>
<accession>A0AAV3FQY4</accession>
<protein>
    <recommendedName>
        <fullName evidence="3">Transposase</fullName>
    </recommendedName>
</protein>
<evidence type="ECO:0008006" key="3">
    <source>
        <dbReference type="Google" id="ProtNLM"/>
    </source>
</evidence>
<dbReference type="EMBL" id="AIDX01000001">
    <property type="protein sequence ID" value="EIQ81471.1"/>
    <property type="molecule type" value="Genomic_DNA"/>
</dbReference>
<dbReference type="AlphaFoldDB" id="A0AAV3FQY4"/>
<comment type="caution">
    <text evidence="1">The sequence shown here is derived from an EMBL/GenBank/DDBJ whole genome shotgun (WGS) entry which is preliminary data.</text>
</comment>
<dbReference type="InterPro" id="IPR059211">
    <property type="entry name" value="BOW99_gp33-like"/>
</dbReference>
<reference evidence="1 2" key="1">
    <citation type="journal article" date="2012" name="PLoS ONE">
        <title>Gene Repertoire Evolution of Streptococcus pyogenes Inferred from Phylogenomic Analysis with Streptococcus canis and Streptococcus dysgalactiae.</title>
        <authorList>
            <person name="Lefebure T."/>
            <person name="Richards V.P."/>
            <person name="Lang P."/>
            <person name="Pavinski-Bitar P."/>
            <person name="Stanhope M.J."/>
        </authorList>
    </citation>
    <scope>NUCLEOTIDE SEQUENCE [LARGE SCALE GENOMIC DNA]</scope>
    <source>
        <strain evidence="1 2">FSL Z3-227</strain>
    </source>
</reference>
<evidence type="ECO:0000313" key="2">
    <source>
        <dbReference type="Proteomes" id="UP000004423"/>
    </source>
</evidence>
<dbReference type="NCBIfam" id="NF047423">
    <property type="entry name" value="BOW99_gp33_fam"/>
    <property type="match status" value="1"/>
</dbReference>
<dbReference type="RefSeq" id="WP_003047442.1">
    <property type="nucleotide sequence ID" value="NZ_AIDX01000001.2"/>
</dbReference>
<gene>
    <name evidence="1" type="ORF">SCAZ3_03565</name>
</gene>
<organism evidence="1 2">
    <name type="scientific">Streptococcus canis FSL Z3-227</name>
    <dbReference type="NCBI Taxonomy" id="482234"/>
    <lineage>
        <taxon>Bacteria</taxon>
        <taxon>Bacillati</taxon>
        <taxon>Bacillota</taxon>
        <taxon>Bacilli</taxon>
        <taxon>Lactobacillales</taxon>
        <taxon>Streptococcaceae</taxon>
        <taxon>Streptococcus</taxon>
    </lineage>
</organism>
<sequence>MKRQKEQWKPRVNCFLKDMTPVSPSNISVPDNHPVYRLLTKINQERFSA</sequence>